<keyword evidence="6" id="KW-0472">Membrane</keyword>
<keyword evidence="9" id="KW-1185">Reference proteome</keyword>
<keyword evidence="5" id="KW-1133">Transmembrane helix</keyword>
<reference evidence="8" key="1">
    <citation type="submission" date="2023-03" db="EMBL/GenBank/DDBJ databases">
        <title>Massive genome expansion in bonnet fungi (Mycena s.s.) driven by repeated elements and novel gene families across ecological guilds.</title>
        <authorList>
            <consortium name="Lawrence Berkeley National Laboratory"/>
            <person name="Harder C.B."/>
            <person name="Miyauchi S."/>
            <person name="Viragh M."/>
            <person name="Kuo A."/>
            <person name="Thoen E."/>
            <person name="Andreopoulos B."/>
            <person name="Lu D."/>
            <person name="Skrede I."/>
            <person name="Drula E."/>
            <person name="Henrissat B."/>
            <person name="Morin E."/>
            <person name="Kohler A."/>
            <person name="Barry K."/>
            <person name="LaButti K."/>
            <person name="Morin E."/>
            <person name="Salamov A."/>
            <person name="Lipzen A."/>
            <person name="Mereny Z."/>
            <person name="Hegedus B."/>
            <person name="Baldrian P."/>
            <person name="Stursova M."/>
            <person name="Weitz H."/>
            <person name="Taylor A."/>
            <person name="Grigoriev I.V."/>
            <person name="Nagy L.G."/>
            <person name="Martin F."/>
            <person name="Kauserud H."/>
        </authorList>
    </citation>
    <scope>NUCLEOTIDE SEQUENCE</scope>
    <source>
        <strain evidence="8">CBHHK188m</strain>
    </source>
</reference>
<name>A0AAD7MN49_9AGAR</name>
<proteinExistence type="predicted"/>
<accession>A0AAD7MN49</accession>
<evidence type="ECO:0000256" key="4">
    <source>
        <dbReference type="ARBA" id="ARBA00022692"/>
    </source>
</evidence>
<keyword evidence="2" id="KW-0328">Glycosyltransferase</keyword>
<dbReference type="GO" id="GO:0000030">
    <property type="term" value="F:mannosyltransferase activity"/>
    <property type="evidence" value="ECO:0007669"/>
    <property type="project" value="InterPro"/>
</dbReference>
<evidence type="ECO:0000256" key="1">
    <source>
        <dbReference type="ARBA" id="ARBA00004127"/>
    </source>
</evidence>
<dbReference type="InterPro" id="IPR003342">
    <property type="entry name" value="ArnT-like_N"/>
</dbReference>
<protein>
    <recommendedName>
        <fullName evidence="7">ArnT-like N-terminal domain-containing protein</fullName>
    </recommendedName>
</protein>
<evidence type="ECO:0000256" key="3">
    <source>
        <dbReference type="ARBA" id="ARBA00022679"/>
    </source>
</evidence>
<sequence>MSGLSLGAVASCKWAGFFTVGTIGLSTIHQHWLLCGDLRVSPCIWLHHFIMCTFWPILFWEWAPPGPSVISLYASSKTPS</sequence>
<keyword evidence="4" id="KW-0812">Transmembrane</keyword>
<gene>
    <name evidence="8" type="ORF">DFH07DRAFT_1003413</name>
</gene>
<dbReference type="Pfam" id="PF02366">
    <property type="entry name" value="PMT"/>
    <property type="match status" value="1"/>
</dbReference>
<evidence type="ECO:0000313" key="8">
    <source>
        <dbReference type="EMBL" id="KAJ7725148.1"/>
    </source>
</evidence>
<dbReference type="GO" id="GO:0006493">
    <property type="term" value="P:protein O-linked glycosylation"/>
    <property type="evidence" value="ECO:0007669"/>
    <property type="project" value="InterPro"/>
</dbReference>
<dbReference type="AlphaFoldDB" id="A0AAD7MN49"/>
<dbReference type="GO" id="GO:0016020">
    <property type="term" value="C:membrane"/>
    <property type="evidence" value="ECO:0007669"/>
    <property type="project" value="InterPro"/>
</dbReference>
<comment type="caution">
    <text evidence="8">The sequence shown here is derived from an EMBL/GenBank/DDBJ whole genome shotgun (WGS) entry which is preliminary data.</text>
</comment>
<evidence type="ECO:0000256" key="6">
    <source>
        <dbReference type="ARBA" id="ARBA00023136"/>
    </source>
</evidence>
<feature type="domain" description="ArnT-like N-terminal" evidence="7">
    <location>
        <begin position="3"/>
        <end position="54"/>
    </location>
</feature>
<dbReference type="EMBL" id="JARJLG010000231">
    <property type="protein sequence ID" value="KAJ7725148.1"/>
    <property type="molecule type" value="Genomic_DNA"/>
</dbReference>
<dbReference type="Proteomes" id="UP001215280">
    <property type="component" value="Unassembled WGS sequence"/>
</dbReference>
<organism evidence="8 9">
    <name type="scientific">Mycena maculata</name>
    <dbReference type="NCBI Taxonomy" id="230809"/>
    <lineage>
        <taxon>Eukaryota</taxon>
        <taxon>Fungi</taxon>
        <taxon>Dikarya</taxon>
        <taxon>Basidiomycota</taxon>
        <taxon>Agaricomycotina</taxon>
        <taxon>Agaricomycetes</taxon>
        <taxon>Agaricomycetidae</taxon>
        <taxon>Agaricales</taxon>
        <taxon>Marasmiineae</taxon>
        <taxon>Mycenaceae</taxon>
        <taxon>Mycena</taxon>
    </lineage>
</organism>
<dbReference type="GO" id="GO:0012505">
    <property type="term" value="C:endomembrane system"/>
    <property type="evidence" value="ECO:0007669"/>
    <property type="project" value="UniProtKB-SubCell"/>
</dbReference>
<keyword evidence="3" id="KW-0808">Transferase</keyword>
<evidence type="ECO:0000256" key="5">
    <source>
        <dbReference type="ARBA" id="ARBA00022989"/>
    </source>
</evidence>
<comment type="subcellular location">
    <subcellularLocation>
        <location evidence="1">Endomembrane system</location>
        <topology evidence="1">Multi-pass membrane protein</topology>
    </subcellularLocation>
</comment>
<evidence type="ECO:0000259" key="7">
    <source>
        <dbReference type="Pfam" id="PF02366"/>
    </source>
</evidence>
<evidence type="ECO:0000256" key="2">
    <source>
        <dbReference type="ARBA" id="ARBA00022676"/>
    </source>
</evidence>
<evidence type="ECO:0000313" key="9">
    <source>
        <dbReference type="Proteomes" id="UP001215280"/>
    </source>
</evidence>